<evidence type="ECO:0000313" key="9">
    <source>
        <dbReference type="Proteomes" id="UP000179129"/>
    </source>
</evidence>
<dbReference type="PANTHER" id="PTHR40980:SF5">
    <property type="entry name" value="TONB-DEPENDENT RECEPTOR"/>
    <property type="match status" value="1"/>
</dbReference>
<organism evidence="8 9">
    <name type="scientific">Candidatus Glassbacteria bacterium RIFCSPLOWO2_12_FULL_58_11</name>
    <dbReference type="NCBI Taxonomy" id="1817867"/>
    <lineage>
        <taxon>Bacteria</taxon>
        <taxon>Candidatus Glassiibacteriota</taxon>
    </lineage>
</organism>
<evidence type="ECO:0000259" key="7">
    <source>
        <dbReference type="Pfam" id="PF07715"/>
    </source>
</evidence>
<gene>
    <name evidence="8" type="ORF">A3F83_08360</name>
</gene>
<dbReference type="Pfam" id="PF07715">
    <property type="entry name" value="Plug"/>
    <property type="match status" value="1"/>
</dbReference>
<feature type="chain" id="PRO_5009522500" description="TonB-dependent receptor plug domain-containing protein" evidence="5">
    <location>
        <begin position="25"/>
        <end position="773"/>
    </location>
</feature>
<evidence type="ECO:0000259" key="6">
    <source>
        <dbReference type="Pfam" id="PF00593"/>
    </source>
</evidence>
<comment type="subcellular location">
    <subcellularLocation>
        <location evidence="1 4">Cell outer membrane</location>
    </subcellularLocation>
</comment>
<dbReference type="GO" id="GO:0009279">
    <property type="term" value="C:cell outer membrane"/>
    <property type="evidence" value="ECO:0007669"/>
    <property type="project" value="UniProtKB-SubCell"/>
</dbReference>
<evidence type="ECO:0000256" key="4">
    <source>
        <dbReference type="RuleBase" id="RU003357"/>
    </source>
</evidence>
<dbReference type="SUPFAM" id="SSF56935">
    <property type="entry name" value="Porins"/>
    <property type="match status" value="1"/>
</dbReference>
<dbReference type="InterPro" id="IPR012910">
    <property type="entry name" value="Plug_dom"/>
</dbReference>
<dbReference type="InterPro" id="IPR037066">
    <property type="entry name" value="Plug_dom_sf"/>
</dbReference>
<dbReference type="AlphaFoldDB" id="A0A1F5YJJ5"/>
<dbReference type="SUPFAM" id="SSF49452">
    <property type="entry name" value="Starch-binding domain-like"/>
    <property type="match status" value="1"/>
</dbReference>
<dbReference type="Gene3D" id="2.40.170.20">
    <property type="entry name" value="TonB-dependent receptor, beta-barrel domain"/>
    <property type="match status" value="1"/>
</dbReference>
<evidence type="ECO:0000256" key="1">
    <source>
        <dbReference type="ARBA" id="ARBA00004442"/>
    </source>
</evidence>
<evidence type="ECO:0000256" key="5">
    <source>
        <dbReference type="SAM" id="SignalP"/>
    </source>
</evidence>
<evidence type="ECO:0000256" key="2">
    <source>
        <dbReference type="ARBA" id="ARBA00023136"/>
    </source>
</evidence>
<evidence type="ECO:0000256" key="3">
    <source>
        <dbReference type="ARBA" id="ARBA00023237"/>
    </source>
</evidence>
<protein>
    <recommendedName>
        <fullName evidence="10">TonB-dependent receptor plug domain-containing protein</fullName>
    </recommendedName>
</protein>
<name>A0A1F5YJJ5_9BACT</name>
<keyword evidence="5" id="KW-0732">Signal</keyword>
<reference evidence="8 9" key="1">
    <citation type="journal article" date="2016" name="Nat. Commun.">
        <title>Thousands of microbial genomes shed light on interconnected biogeochemical processes in an aquifer system.</title>
        <authorList>
            <person name="Anantharaman K."/>
            <person name="Brown C.T."/>
            <person name="Hug L.A."/>
            <person name="Sharon I."/>
            <person name="Castelle C.J."/>
            <person name="Probst A.J."/>
            <person name="Thomas B.C."/>
            <person name="Singh A."/>
            <person name="Wilkins M.J."/>
            <person name="Karaoz U."/>
            <person name="Brodie E.L."/>
            <person name="Williams K.H."/>
            <person name="Hubbard S.S."/>
            <person name="Banfield J.F."/>
        </authorList>
    </citation>
    <scope>NUCLEOTIDE SEQUENCE [LARGE SCALE GENOMIC DNA]</scope>
</reference>
<proteinExistence type="inferred from homology"/>
<dbReference type="Proteomes" id="UP000179129">
    <property type="component" value="Unassembled WGS sequence"/>
</dbReference>
<dbReference type="PANTHER" id="PTHR40980">
    <property type="entry name" value="PLUG DOMAIN-CONTAINING PROTEIN"/>
    <property type="match status" value="1"/>
</dbReference>
<dbReference type="EMBL" id="MFIX01000262">
    <property type="protein sequence ID" value="OGG00351.1"/>
    <property type="molecule type" value="Genomic_DNA"/>
</dbReference>
<evidence type="ECO:0000313" key="8">
    <source>
        <dbReference type="EMBL" id="OGG00351.1"/>
    </source>
</evidence>
<dbReference type="GO" id="GO:0030246">
    <property type="term" value="F:carbohydrate binding"/>
    <property type="evidence" value="ECO:0007669"/>
    <property type="project" value="InterPro"/>
</dbReference>
<feature type="signal peptide" evidence="5">
    <location>
        <begin position="1"/>
        <end position="24"/>
    </location>
</feature>
<evidence type="ECO:0008006" key="10">
    <source>
        <dbReference type="Google" id="ProtNLM"/>
    </source>
</evidence>
<dbReference type="InterPro" id="IPR000531">
    <property type="entry name" value="Beta-barrel_TonB"/>
</dbReference>
<feature type="non-terminal residue" evidence="8">
    <location>
        <position position="773"/>
    </location>
</feature>
<dbReference type="STRING" id="1817867.A3F83_08360"/>
<feature type="domain" description="TonB-dependent receptor-like beta-barrel" evidence="6">
    <location>
        <begin position="503"/>
        <end position="763"/>
    </location>
</feature>
<dbReference type="Pfam" id="PF00593">
    <property type="entry name" value="TonB_dep_Rec_b-barrel"/>
    <property type="match status" value="1"/>
</dbReference>
<dbReference type="Gene3D" id="2.60.40.1120">
    <property type="entry name" value="Carboxypeptidase-like, regulatory domain"/>
    <property type="match status" value="1"/>
</dbReference>
<dbReference type="Gene3D" id="2.170.130.10">
    <property type="entry name" value="TonB-dependent receptor, plug domain"/>
    <property type="match status" value="1"/>
</dbReference>
<accession>A0A1F5YJJ5</accession>
<dbReference type="InterPro" id="IPR013784">
    <property type="entry name" value="Carb-bd-like_fold"/>
</dbReference>
<keyword evidence="3" id="KW-0998">Cell outer membrane</keyword>
<feature type="domain" description="TonB-dependent receptor plug" evidence="7">
    <location>
        <begin position="155"/>
        <end position="242"/>
    </location>
</feature>
<dbReference type="InterPro" id="IPR036942">
    <property type="entry name" value="Beta-barrel_TonB_sf"/>
</dbReference>
<comment type="caution">
    <text evidence="8">The sequence shown here is derived from an EMBL/GenBank/DDBJ whole genome shotgun (WGS) entry which is preliminary data.</text>
</comment>
<comment type="similarity">
    <text evidence="4">Belongs to the TonB-dependent receptor family.</text>
</comment>
<sequence>MSKRYSLLAAVLSMMLTVSTGLLAQDTAADSIQLAAGSDGEIYGRISVADQGLPLGSASIYIKDTKFGAVSDQDGRYKIADLPPGKYTIVLSHSGYQQFEKAVILNPGQRLQQDFALREAVYEMNNMLIEGQLPKEEGRQADKLLEQRQQSVEISDAVGSEDMARTGSADAAEAMSKVTGASVVDGKYVYVRGLGDRYSSTQLNGSELPSPDPYRKAVQMDLFPSSLLDRIVTLKSYSPDKPGNFSGGMVEIWTKRFPESFTFSFSQSTSFNPQSTLKGGSLLYPGGKNDWLGMDDGTRSLPSILNDPGLKIPDIGSAWSNRDKALELDRITRSFSQVMAPSPDKFPLNQGYSLSVGNQVKLFGRPFGMLGSFSYNRKYTAYQNGTAARWELTGSVDKVDELTNEYRLTDALGSDEARWGGLLNLSYKLTDNHEIGFNYMYNQSGESEARYLYGAFPRDLTGSSTYETRVLKYTERSLNSVQLRGEHNLPALFDSHLEWAGSYNDSQQDEPDLRYFTDNYTVTDRNGVIDTSYAIRPSIYPSPNRYFRNLNEHNVDLNLSVGIPFKQWSQLHSQFKFGGAYTSTDRAFIERRFEFITDDSRYGYKGDPLSFWQSGNIGLVDTTGRLNRFANYISDASEARGNYDGTQNVAAAFVMTELPLTKKIQFIGGVRLETTDLQVISRDQSLRRGDISEVDYLPAANFVYLLNDKTNLRLAYGRSLARPTFREMAPYSSFDFVNDLIFTGNQDLKRTLIDNYDLRWESFVRNGEVLSAS</sequence>
<keyword evidence="4" id="KW-0798">TonB box</keyword>
<keyword evidence="2 4" id="KW-0472">Membrane</keyword>
<dbReference type="Pfam" id="PF13715">
    <property type="entry name" value="CarbopepD_reg_2"/>
    <property type="match status" value="1"/>
</dbReference>